<dbReference type="Proteomes" id="UP001519287">
    <property type="component" value="Unassembled WGS sequence"/>
</dbReference>
<dbReference type="InterPro" id="IPR006059">
    <property type="entry name" value="SBP"/>
</dbReference>
<dbReference type="InterPro" id="IPR050490">
    <property type="entry name" value="Bact_solute-bd_prot1"/>
</dbReference>
<dbReference type="PANTHER" id="PTHR43649:SF12">
    <property type="entry name" value="DIACETYLCHITOBIOSE BINDING PROTEIN DASA"/>
    <property type="match status" value="1"/>
</dbReference>
<keyword evidence="3" id="KW-1185">Reference proteome</keyword>
<evidence type="ECO:0000313" key="2">
    <source>
        <dbReference type="EMBL" id="MBP1990535.1"/>
    </source>
</evidence>
<keyword evidence="1" id="KW-0732">Signal</keyword>
<dbReference type="RefSeq" id="WP_209971301.1">
    <property type="nucleotide sequence ID" value="NZ_JAGGLB010000005.1"/>
</dbReference>
<proteinExistence type="predicted"/>
<dbReference type="PROSITE" id="PS51257">
    <property type="entry name" value="PROKAR_LIPOPROTEIN"/>
    <property type="match status" value="1"/>
</dbReference>
<feature type="signal peptide" evidence="1">
    <location>
        <begin position="1"/>
        <end position="32"/>
    </location>
</feature>
<dbReference type="PANTHER" id="PTHR43649">
    <property type="entry name" value="ARABINOSE-BINDING PROTEIN-RELATED"/>
    <property type="match status" value="1"/>
</dbReference>
<name>A0ABS4ITU8_9BACL</name>
<dbReference type="EMBL" id="JAGGLB010000005">
    <property type="protein sequence ID" value="MBP1990535.1"/>
    <property type="molecule type" value="Genomic_DNA"/>
</dbReference>
<gene>
    <name evidence="2" type="ORF">J2Z66_002141</name>
</gene>
<dbReference type="Gene3D" id="3.40.190.10">
    <property type="entry name" value="Periplasmic binding protein-like II"/>
    <property type="match status" value="2"/>
</dbReference>
<dbReference type="SUPFAM" id="SSF53850">
    <property type="entry name" value="Periplasmic binding protein-like II"/>
    <property type="match status" value="1"/>
</dbReference>
<feature type="chain" id="PRO_5046699850" evidence="1">
    <location>
        <begin position="33"/>
        <end position="577"/>
    </location>
</feature>
<accession>A0ABS4ITU8</accession>
<dbReference type="Pfam" id="PF01547">
    <property type="entry name" value="SBP_bac_1"/>
    <property type="match status" value="1"/>
</dbReference>
<reference evidence="2 3" key="1">
    <citation type="submission" date="2021-03" db="EMBL/GenBank/DDBJ databases">
        <title>Genomic Encyclopedia of Type Strains, Phase IV (KMG-IV): sequencing the most valuable type-strain genomes for metagenomic binning, comparative biology and taxonomic classification.</title>
        <authorList>
            <person name="Goeker M."/>
        </authorList>
    </citation>
    <scope>NUCLEOTIDE SEQUENCE [LARGE SCALE GENOMIC DNA]</scope>
    <source>
        <strain evidence="2 3">DSM 26048</strain>
    </source>
</reference>
<sequence>MKKRTIGKFHKFSIVAMVLTMAVVFSSCSKSATTTSSPATNGTTAPTHAEVVTLQGFADGGQFSGTFQGWWADILKEKVGVQFEMIPTGDQAGLKLQALMAGGELPDIVRFFSQKQFVDAVDAGLLVNLDEHMDKLPNVAKYAQAGLKYYRDAFSNGTGNAYLVPSFIGPYPLGNDLNNSPYIRWDLYKQLGMPVLEKFEDYLPLLKKMQDLEPKNKDGQKVYGFSLWKDWDTTSMRLANYSVNGINTGDPAILPFVGENIATGELTSIFAPGSEYLRFLKFYYTANQMGLLDPDSLTQNFANATEKLKNGRVLFSPWAWWAANFNTPEHANANPPIGLQPVFTKENKIRITTDNSLGDPYPYGISKSTKNLEAALKFLDFIYSLEGNQLLYNGPKGVLWDVDAEGQAAITDAGWDIIDNKKDMPGGGKLSDASSLFNSAALTGAVIDPSTHQTISYQYWDTTLNRQPSNLLKDWQSITGYKSAVEMVKAEDLFVTVNPAEKLVPPLTNDLEALKTRIGDVVKTNSWLAIFAKNDAEFQEYIDDMVKKSNEIGLQKIIDATNENWKIARELEKNYTK</sequence>
<evidence type="ECO:0000313" key="3">
    <source>
        <dbReference type="Proteomes" id="UP001519287"/>
    </source>
</evidence>
<evidence type="ECO:0000256" key="1">
    <source>
        <dbReference type="SAM" id="SignalP"/>
    </source>
</evidence>
<comment type="caution">
    <text evidence="2">The sequence shown here is derived from an EMBL/GenBank/DDBJ whole genome shotgun (WGS) entry which is preliminary data.</text>
</comment>
<protein>
    <submittedName>
        <fullName evidence="2">Aldouronate transport system substrate-binding protein</fullName>
    </submittedName>
</protein>
<organism evidence="2 3">
    <name type="scientific">Paenibacillus eucommiae</name>
    <dbReference type="NCBI Taxonomy" id="1355755"/>
    <lineage>
        <taxon>Bacteria</taxon>
        <taxon>Bacillati</taxon>
        <taxon>Bacillota</taxon>
        <taxon>Bacilli</taxon>
        <taxon>Bacillales</taxon>
        <taxon>Paenibacillaceae</taxon>
        <taxon>Paenibacillus</taxon>
    </lineage>
</organism>